<dbReference type="InterPro" id="IPR047525">
    <property type="entry name" value="TfoX-like"/>
</dbReference>
<dbReference type="Pfam" id="PF04994">
    <property type="entry name" value="TfoX_C"/>
    <property type="match status" value="1"/>
</dbReference>
<accession>A0A2D0J4I3</accession>
<evidence type="ECO:0000313" key="4">
    <source>
        <dbReference type="Proteomes" id="UP000225833"/>
    </source>
</evidence>
<gene>
    <name evidence="3" type="ORF">Xbud_00857</name>
</gene>
<protein>
    <submittedName>
        <fullName evidence="3">DNA transformation protein tfoX</fullName>
    </submittedName>
</protein>
<dbReference type="Proteomes" id="UP000225833">
    <property type="component" value="Unassembled WGS sequence"/>
</dbReference>
<dbReference type="InterPro" id="IPR007076">
    <property type="entry name" value="TfoX_N"/>
</dbReference>
<dbReference type="Gene3D" id="1.10.150.20">
    <property type="entry name" value="5' to 3' exonuclease, C-terminal subdomain"/>
    <property type="match status" value="1"/>
</dbReference>
<evidence type="ECO:0000259" key="1">
    <source>
        <dbReference type="Pfam" id="PF04993"/>
    </source>
</evidence>
<organism evidence="3 4">
    <name type="scientific">Xenorhabdus budapestensis</name>
    <dbReference type="NCBI Taxonomy" id="290110"/>
    <lineage>
        <taxon>Bacteria</taxon>
        <taxon>Pseudomonadati</taxon>
        <taxon>Pseudomonadota</taxon>
        <taxon>Gammaproteobacteria</taxon>
        <taxon>Enterobacterales</taxon>
        <taxon>Morganellaceae</taxon>
        <taxon>Xenorhabdus</taxon>
    </lineage>
</organism>
<reference evidence="3 4" key="1">
    <citation type="journal article" date="2017" name="Nat. Microbiol.">
        <title>Natural product diversity associated with the nematode symbionts Photorhabdus and Xenorhabdus.</title>
        <authorList>
            <person name="Tobias N.J."/>
            <person name="Wolff H."/>
            <person name="Djahanschiri B."/>
            <person name="Grundmann F."/>
            <person name="Kronenwerth M."/>
            <person name="Shi Y.M."/>
            <person name="Simonyi S."/>
            <person name="Grun P."/>
            <person name="Shapiro-Ilan D."/>
            <person name="Pidot S.J."/>
            <person name="Stinear T.P."/>
            <person name="Ebersberger I."/>
            <person name="Bode H.B."/>
        </authorList>
    </citation>
    <scope>NUCLEOTIDE SEQUENCE [LARGE SCALE GENOMIC DNA]</scope>
    <source>
        <strain evidence="3 4">DSM 16342</strain>
    </source>
</reference>
<dbReference type="AlphaFoldDB" id="A0A2D0J4I3"/>
<comment type="caution">
    <text evidence="3">The sequence shown here is derived from an EMBL/GenBank/DDBJ whole genome shotgun (WGS) entry which is preliminary data.</text>
</comment>
<evidence type="ECO:0000259" key="2">
    <source>
        <dbReference type="Pfam" id="PF04994"/>
    </source>
</evidence>
<evidence type="ECO:0000313" key="3">
    <source>
        <dbReference type="EMBL" id="PHM29398.1"/>
    </source>
</evidence>
<dbReference type="PANTHER" id="PTHR36121">
    <property type="entry name" value="PROTEIN SXY"/>
    <property type="match status" value="1"/>
</dbReference>
<feature type="domain" description="TfoX C-terminal" evidence="2">
    <location>
        <begin position="197"/>
        <end position="273"/>
    </location>
</feature>
<dbReference type="EMBL" id="NIBS01000002">
    <property type="protein sequence ID" value="PHM29398.1"/>
    <property type="molecule type" value="Genomic_DNA"/>
</dbReference>
<dbReference type="PANTHER" id="PTHR36121:SF1">
    <property type="entry name" value="PROTEIN SXY"/>
    <property type="match status" value="1"/>
</dbReference>
<feature type="domain" description="TfoX N-terminal" evidence="1">
    <location>
        <begin position="94"/>
        <end position="182"/>
    </location>
</feature>
<name>A0A2D0J4I3_XENBU</name>
<dbReference type="Gene3D" id="3.30.1460.30">
    <property type="entry name" value="YgaC/TfoX-N like chaperone"/>
    <property type="match status" value="1"/>
</dbReference>
<dbReference type="SUPFAM" id="SSF159894">
    <property type="entry name" value="YgaC/TfoX-N like"/>
    <property type="match status" value="1"/>
</dbReference>
<dbReference type="InterPro" id="IPR007077">
    <property type="entry name" value="TfoX_C"/>
</dbReference>
<proteinExistence type="predicted"/>
<dbReference type="Pfam" id="PF04993">
    <property type="entry name" value="TfoX_N"/>
    <property type="match status" value="1"/>
</dbReference>
<sequence>MDACIFIQYSVVCLKARVFFSKRFAKIYIKQFFSNLMIGRLEQIEYGFNYLFLLSISLMANMDIAYKIFNQDIIHGVIKMILSGTRFDQLEHSVSSLGKLKKKSQFGGVGLSIDGVLFALSSEGELYLRGNSHAEVLFKVIGMEKFIYLKRGIPVALRYYRVGESLWQDQKQLFEYINLAYQCTLADIISRQKIPLRLKDLPNLGIVLERQLWKIGISKVEELRVLGAKATYLKLQRNRKKMSVNVLLALAGAIEGCHVAVLPEKLRHDLLLWHKELE</sequence>